<reference evidence="1 2" key="1">
    <citation type="submission" date="2024-01" db="EMBL/GenBank/DDBJ databases">
        <title>Genome assemblies of Stephania.</title>
        <authorList>
            <person name="Yang L."/>
        </authorList>
    </citation>
    <scope>NUCLEOTIDE SEQUENCE [LARGE SCALE GENOMIC DNA]</scope>
    <source>
        <strain evidence="1">JXDWG</strain>
        <tissue evidence="1">Leaf</tissue>
    </source>
</reference>
<dbReference type="AlphaFoldDB" id="A0AAP0NZ73"/>
<keyword evidence="2" id="KW-1185">Reference proteome</keyword>
<proteinExistence type="predicted"/>
<accession>A0AAP0NZ73</accession>
<dbReference type="InterPro" id="IPR004252">
    <property type="entry name" value="Probable_transposase_24"/>
</dbReference>
<comment type="caution">
    <text evidence="1">The sequence shown here is derived from an EMBL/GenBank/DDBJ whole genome shotgun (WGS) entry which is preliminary data.</text>
</comment>
<gene>
    <name evidence="1" type="ORF">Scep_014223</name>
</gene>
<sequence>MNRENRWVLHPSEVCARRMTKIFKREMITKRWDPSIDEAIVRAANNSKVCVRYGALMHELRALGISRLSLRRLHRTEKAKRAVLVQPLKHTGGTRSFRTYEDVLALDRDEDDEVTSNDVFLHVHTKNHDGVTFIDNRSRRFHAELVRRREEHTQATPDRPIDEKQLYYNAARECSKGHVYGLGSLAKRKRRYEDPVPVRPGSRWCGIQSLMQLFKGLHNSRLSCRASWECAWTSEQAPFRHRRRQHRRHHFRSINSRLGWIWLVHHRSNTTMMMRTTMIELDEEYLGEES</sequence>
<name>A0AAP0NZ73_9MAGN</name>
<evidence type="ECO:0000313" key="1">
    <source>
        <dbReference type="EMBL" id="KAK9125377.1"/>
    </source>
</evidence>
<evidence type="ECO:0000313" key="2">
    <source>
        <dbReference type="Proteomes" id="UP001419268"/>
    </source>
</evidence>
<dbReference type="EMBL" id="JBBNAG010000006">
    <property type="protein sequence ID" value="KAK9125377.1"/>
    <property type="molecule type" value="Genomic_DNA"/>
</dbReference>
<protein>
    <submittedName>
        <fullName evidence="1">Uncharacterized protein</fullName>
    </submittedName>
</protein>
<dbReference type="Proteomes" id="UP001419268">
    <property type="component" value="Unassembled WGS sequence"/>
</dbReference>
<organism evidence="1 2">
    <name type="scientific">Stephania cephalantha</name>
    <dbReference type="NCBI Taxonomy" id="152367"/>
    <lineage>
        <taxon>Eukaryota</taxon>
        <taxon>Viridiplantae</taxon>
        <taxon>Streptophyta</taxon>
        <taxon>Embryophyta</taxon>
        <taxon>Tracheophyta</taxon>
        <taxon>Spermatophyta</taxon>
        <taxon>Magnoliopsida</taxon>
        <taxon>Ranunculales</taxon>
        <taxon>Menispermaceae</taxon>
        <taxon>Menispermoideae</taxon>
        <taxon>Cissampelideae</taxon>
        <taxon>Stephania</taxon>
    </lineage>
</organism>
<dbReference type="Pfam" id="PF03004">
    <property type="entry name" value="Transposase_24"/>
    <property type="match status" value="1"/>
</dbReference>